<dbReference type="Proteomes" id="UP001172082">
    <property type="component" value="Unassembled WGS sequence"/>
</dbReference>
<evidence type="ECO:0000259" key="1">
    <source>
        <dbReference type="Pfam" id="PF00534"/>
    </source>
</evidence>
<evidence type="ECO:0000313" key="2">
    <source>
        <dbReference type="EMBL" id="MDN5205655.1"/>
    </source>
</evidence>
<dbReference type="InterPro" id="IPR001296">
    <property type="entry name" value="Glyco_trans_1"/>
</dbReference>
<keyword evidence="2" id="KW-0328">Glycosyltransferase</keyword>
<dbReference type="Pfam" id="PF00534">
    <property type="entry name" value="Glycos_transf_1"/>
    <property type="match status" value="1"/>
</dbReference>
<sequence>MKKVLILSVHFPPDNIIAARRAEAYANYLHRHGIAPTIVTHRWERTGERLDENGWVVHEHGEKSLIEEMDNYTVIRVPRKETRKGQLMRQRASNKWTNRFQIFRNWFNGDLDAISSAIDSYTNINEFLFEYLKTHKYDLLIGIFSPHHHIRSCYDLNRRFGIPYMIDFRDLWTNEVLQRTYTPRVTQKIRDYFIKKHWRKWLSNAIRFTAVSGPIRDIIDEFVQPKGAIVTNGYESDLFNNVTKRKNESFTIAHIGTLYDGQRLDLIFEALSTLKQNKRIGSFCLHFVGVKKSMKKRINDTAEKYKLTDSIVMTERVPREKAIEIMVSSNILFYPAWENERGIYSGKIFEYLGSKTPVLVTPSDQDVVEELINKTQAGVCSNSLDEVKAFIKDNYEKWEKGEAGANKSKLVEMYTREAQVAEMASIIQQNL</sequence>
<gene>
    <name evidence="2" type="ORF">QQ008_30000</name>
</gene>
<dbReference type="Gene3D" id="3.40.50.2000">
    <property type="entry name" value="Glycogen Phosphorylase B"/>
    <property type="match status" value="2"/>
</dbReference>
<accession>A0ABT8KY05</accession>
<feature type="domain" description="Glycosyl transferase family 1" evidence="1">
    <location>
        <begin position="242"/>
        <end position="384"/>
    </location>
</feature>
<dbReference type="RefSeq" id="WP_346755675.1">
    <property type="nucleotide sequence ID" value="NZ_JAUJEA010000023.1"/>
</dbReference>
<evidence type="ECO:0000313" key="3">
    <source>
        <dbReference type="Proteomes" id="UP001172082"/>
    </source>
</evidence>
<protein>
    <submittedName>
        <fullName evidence="2">Glycosyltransferase</fullName>
        <ecNumber evidence="2">2.4.-.-</ecNumber>
    </submittedName>
</protein>
<dbReference type="EC" id="2.4.-.-" evidence="2"/>
<reference evidence="2" key="1">
    <citation type="submission" date="2023-06" db="EMBL/GenBank/DDBJ databases">
        <title>Genomic of Parafulvivirga corallium.</title>
        <authorList>
            <person name="Wang G."/>
        </authorList>
    </citation>
    <scope>NUCLEOTIDE SEQUENCE</scope>
    <source>
        <strain evidence="2">BMA10</strain>
    </source>
</reference>
<dbReference type="EMBL" id="JAUJEA010000023">
    <property type="protein sequence ID" value="MDN5205655.1"/>
    <property type="molecule type" value="Genomic_DNA"/>
</dbReference>
<name>A0ABT8KY05_9BACT</name>
<proteinExistence type="predicted"/>
<dbReference type="SUPFAM" id="SSF53756">
    <property type="entry name" value="UDP-Glycosyltransferase/glycogen phosphorylase"/>
    <property type="match status" value="1"/>
</dbReference>
<keyword evidence="2" id="KW-0808">Transferase</keyword>
<keyword evidence="3" id="KW-1185">Reference proteome</keyword>
<dbReference type="GO" id="GO:0016757">
    <property type="term" value="F:glycosyltransferase activity"/>
    <property type="evidence" value="ECO:0007669"/>
    <property type="project" value="UniProtKB-KW"/>
</dbReference>
<comment type="caution">
    <text evidence="2">The sequence shown here is derived from an EMBL/GenBank/DDBJ whole genome shotgun (WGS) entry which is preliminary data.</text>
</comment>
<organism evidence="2 3">
    <name type="scientific">Splendidivirga corallicola</name>
    <dbReference type="NCBI Taxonomy" id="3051826"/>
    <lineage>
        <taxon>Bacteria</taxon>
        <taxon>Pseudomonadati</taxon>
        <taxon>Bacteroidota</taxon>
        <taxon>Cytophagia</taxon>
        <taxon>Cytophagales</taxon>
        <taxon>Splendidivirgaceae</taxon>
        <taxon>Splendidivirga</taxon>
    </lineage>
</organism>